<dbReference type="Pfam" id="PF00931">
    <property type="entry name" value="NB-ARC"/>
    <property type="match status" value="1"/>
</dbReference>
<dbReference type="InterPro" id="IPR001867">
    <property type="entry name" value="OmpR/PhoB-type_DNA-bd"/>
</dbReference>
<dbReference type="Gene3D" id="3.40.50.300">
    <property type="entry name" value="P-loop containing nucleotide triphosphate hydrolases"/>
    <property type="match status" value="1"/>
</dbReference>
<evidence type="ECO:0000256" key="2">
    <source>
        <dbReference type="PROSITE-ProRule" id="PRU01091"/>
    </source>
</evidence>
<dbReference type="PROSITE" id="PS51755">
    <property type="entry name" value="OMPR_PHOB"/>
    <property type="match status" value="1"/>
</dbReference>
<protein>
    <submittedName>
        <fullName evidence="4">Winged helix-turn-helix domain-containing protein</fullName>
    </submittedName>
</protein>
<dbReference type="InterPro" id="IPR011990">
    <property type="entry name" value="TPR-like_helical_dom_sf"/>
</dbReference>
<dbReference type="Gene3D" id="1.25.40.10">
    <property type="entry name" value="Tetratricopeptide repeat domain"/>
    <property type="match status" value="1"/>
</dbReference>
<evidence type="ECO:0000256" key="1">
    <source>
        <dbReference type="ARBA" id="ARBA00023125"/>
    </source>
</evidence>
<dbReference type="InterPro" id="IPR027417">
    <property type="entry name" value="P-loop_NTPase"/>
</dbReference>
<dbReference type="EMBL" id="JADEVO010000068">
    <property type="protein sequence ID" value="MBN3968723.1"/>
    <property type="molecule type" value="Genomic_DNA"/>
</dbReference>
<dbReference type="SMART" id="SM00862">
    <property type="entry name" value="Trans_reg_C"/>
    <property type="match status" value="1"/>
</dbReference>
<dbReference type="RefSeq" id="WP_205894229.1">
    <property type="nucleotide sequence ID" value="NZ_JADEVO010000068.1"/>
</dbReference>
<dbReference type="SUPFAM" id="SSF52540">
    <property type="entry name" value="P-loop containing nucleoside triphosphate hydrolases"/>
    <property type="match status" value="1"/>
</dbReference>
<dbReference type="InterPro" id="IPR036388">
    <property type="entry name" value="WH-like_DNA-bd_sf"/>
</dbReference>
<dbReference type="PANTHER" id="PTHR47691">
    <property type="entry name" value="REGULATOR-RELATED"/>
    <property type="match status" value="1"/>
</dbReference>
<sequence>MSGAKDSPSNPLVSHPVNFGQYHLYPDQRLLLRNGTPVDLGSRAFDVLAVLIAHAGDVISTRDLVRLVWRGVVVDESCLRVHISALRKALCCSDADVCYIANIPGRGYSFIASITHLPLSSAPDATASKCLIGELPLRSRRMVGRNDAVSELIALIEKQRFVTLIGSGGMGKTCVAIAVAHDLASHFEGQILFLDFSQIQDSRLLVGTINSALGVQCNGSDPTQALIEHLSGKHILLVLDSCEHVIEGTSFLAENLIGHTTRAHILVACREPLRADGEHTYRLGPLDCPSSLMGLSAAQALKFSAVHLFVERVTQSDDLFALTDSNAPVVSHICRKLDGLALAIELAASQVAAYGLHKIADLLNDRFSLFWEGKRTALSRHQTLHALLDWSYVLLSATEASVLRRLSVLNGKFSLELAAQVASSPMDETMVIDALGRLVTKSLVLAEIVDQTMHYRLPYTTKAYALEKLSSNGEHEIAIERHANFLIARLERLYVPEEALPEHERIHRYIDELGNICTTLEWAFSKRDKLMIGIRLAAASAPLFLGLSLLDECRRWSLRALAAGGYEVESVSQKMGWQNSLFFSSIPTGKLEALRSSRSQSLIFDERRKSSLSPLRSFGDLITAHTKTGQDGEFREITSHGSSFNARITDPKEIAIIHWMAGSDCGLEGRLFSAGLGPASVEGASDLSLAHDYRIRALSSLARVLWLRGYPDQAAEIGREALERADRQRHPQTLCLSLIYVSTVFLWIGDWRAAEHSITKLTSTAMHHSIEPDHAVGLGLKGILLCGLGDVDAGMPLLRECLNVLSIENHQVLAPMFIRCLAEAFAATGEFDTALEILTGVLEMIENVGESFDTPEILRIVADLHATRPRPDLALAEQYLCRSLSCAGRQSSLAWELRAATSLARLRLMQGRRAEAGELLQSVYGRFTEGYDSTDLREAMRLLNSLH</sequence>
<name>A0ABS3ANG5_9PSED</name>
<dbReference type="Pfam" id="PF00486">
    <property type="entry name" value="Trans_reg_C"/>
    <property type="match status" value="1"/>
</dbReference>
<keyword evidence="5" id="KW-1185">Reference proteome</keyword>
<accession>A0ABS3ANG5</accession>
<dbReference type="InterPro" id="IPR016032">
    <property type="entry name" value="Sig_transdc_resp-reg_C-effctor"/>
</dbReference>
<organism evidence="4 5">
    <name type="scientific">Pseudomonas gregormendelii</name>
    <dbReference type="NCBI Taxonomy" id="1628277"/>
    <lineage>
        <taxon>Bacteria</taxon>
        <taxon>Pseudomonadati</taxon>
        <taxon>Pseudomonadota</taxon>
        <taxon>Gammaproteobacteria</taxon>
        <taxon>Pseudomonadales</taxon>
        <taxon>Pseudomonadaceae</taxon>
        <taxon>Pseudomonas</taxon>
    </lineage>
</organism>
<dbReference type="Pfam" id="PF25872">
    <property type="entry name" value="HTH_77"/>
    <property type="match status" value="1"/>
</dbReference>
<dbReference type="PANTHER" id="PTHR47691:SF3">
    <property type="entry name" value="HTH-TYPE TRANSCRIPTIONAL REGULATOR RV0890C-RELATED"/>
    <property type="match status" value="1"/>
</dbReference>
<comment type="caution">
    <text evidence="4">The sequence shown here is derived from an EMBL/GenBank/DDBJ whole genome shotgun (WGS) entry which is preliminary data.</text>
</comment>
<dbReference type="SUPFAM" id="SSF46894">
    <property type="entry name" value="C-terminal effector domain of the bipartite response regulators"/>
    <property type="match status" value="1"/>
</dbReference>
<dbReference type="InterPro" id="IPR002182">
    <property type="entry name" value="NB-ARC"/>
</dbReference>
<dbReference type="Proteomes" id="UP000772591">
    <property type="component" value="Unassembled WGS sequence"/>
</dbReference>
<dbReference type="InterPro" id="IPR058852">
    <property type="entry name" value="HTH_77"/>
</dbReference>
<dbReference type="Gene3D" id="1.10.10.10">
    <property type="entry name" value="Winged helix-like DNA-binding domain superfamily/Winged helix DNA-binding domain"/>
    <property type="match status" value="1"/>
</dbReference>
<feature type="DNA-binding region" description="OmpR/PhoB-type" evidence="2">
    <location>
        <begin position="14"/>
        <end position="112"/>
    </location>
</feature>
<evidence type="ECO:0000313" key="4">
    <source>
        <dbReference type="EMBL" id="MBN3968723.1"/>
    </source>
</evidence>
<feature type="domain" description="OmpR/PhoB-type" evidence="3">
    <location>
        <begin position="14"/>
        <end position="112"/>
    </location>
</feature>
<gene>
    <name evidence="4" type="ORF">IMW75_26070</name>
</gene>
<evidence type="ECO:0000259" key="3">
    <source>
        <dbReference type="PROSITE" id="PS51755"/>
    </source>
</evidence>
<dbReference type="CDD" id="cd00383">
    <property type="entry name" value="trans_reg_C"/>
    <property type="match status" value="1"/>
</dbReference>
<reference evidence="4 5" key="1">
    <citation type="journal article" date="2021" name="Int. J. Syst. Evol. Microbiol.">
        <title>Pseudomonas piscium sp. nov., Pseudomonas pisciculturae sp. nov., Pseudomonas mucoides sp. nov. and Pseudomonas neuropathica sp. nov. isolated from rainbow trout.</title>
        <authorList>
            <person name="Duman M."/>
            <person name="Mulet M."/>
            <person name="Altun S."/>
            <person name="Saticioglu I.B."/>
            <person name="Gomila M."/>
            <person name="Lalucat J."/>
            <person name="Garcia-Valdes E."/>
        </authorList>
    </citation>
    <scope>NUCLEOTIDE SEQUENCE [LARGE SCALE GENOMIC DNA]</scope>
    <source>
        <strain evidence="4 5">LMG 28632</strain>
    </source>
</reference>
<evidence type="ECO:0000313" key="5">
    <source>
        <dbReference type="Proteomes" id="UP000772591"/>
    </source>
</evidence>
<proteinExistence type="predicted"/>
<dbReference type="SUPFAM" id="SSF48452">
    <property type="entry name" value="TPR-like"/>
    <property type="match status" value="1"/>
</dbReference>
<keyword evidence="1 2" id="KW-0238">DNA-binding</keyword>